<protein>
    <submittedName>
        <fullName evidence="1">Uncharacterized protein</fullName>
    </submittedName>
</protein>
<reference evidence="1" key="1">
    <citation type="submission" date="2018-10" db="EMBL/GenBank/DDBJ databases">
        <title>Effector identification in a new, highly contiguous assembly of the strawberry crown rot pathogen Phytophthora cactorum.</title>
        <authorList>
            <person name="Armitage A.D."/>
            <person name="Nellist C.F."/>
            <person name="Bates H."/>
            <person name="Vickerstaff R.J."/>
            <person name="Harrison R.J."/>
        </authorList>
    </citation>
    <scope>NUCLEOTIDE SEQUENCE</scope>
    <source>
        <strain evidence="1">4040</strain>
        <strain evidence="2">P421</strain>
    </source>
</reference>
<dbReference type="EMBL" id="RCMV01002622">
    <property type="protein sequence ID" value="KAG3201981.1"/>
    <property type="molecule type" value="Genomic_DNA"/>
</dbReference>
<dbReference type="EMBL" id="RCMK01000116">
    <property type="protein sequence ID" value="KAG2948197.1"/>
    <property type="molecule type" value="Genomic_DNA"/>
</dbReference>
<gene>
    <name evidence="1" type="ORF">PC117_g6230</name>
    <name evidence="2" type="ORF">PC129_g23370</name>
</gene>
<dbReference type="Proteomes" id="UP000760860">
    <property type="component" value="Unassembled WGS sequence"/>
</dbReference>
<dbReference type="AlphaFoldDB" id="A0A8T1E7J0"/>
<evidence type="ECO:0000313" key="3">
    <source>
        <dbReference type="Proteomes" id="UP000736787"/>
    </source>
</evidence>
<comment type="caution">
    <text evidence="1">The sequence shown here is derived from an EMBL/GenBank/DDBJ whole genome shotgun (WGS) entry which is preliminary data.</text>
</comment>
<evidence type="ECO:0000313" key="2">
    <source>
        <dbReference type="EMBL" id="KAG3201981.1"/>
    </source>
</evidence>
<evidence type="ECO:0000313" key="1">
    <source>
        <dbReference type="EMBL" id="KAG2948197.1"/>
    </source>
</evidence>
<name>A0A8T1E7J0_9STRA</name>
<proteinExistence type="predicted"/>
<organism evidence="1 3">
    <name type="scientific">Phytophthora cactorum</name>
    <dbReference type="NCBI Taxonomy" id="29920"/>
    <lineage>
        <taxon>Eukaryota</taxon>
        <taxon>Sar</taxon>
        <taxon>Stramenopiles</taxon>
        <taxon>Oomycota</taxon>
        <taxon>Peronosporomycetes</taxon>
        <taxon>Peronosporales</taxon>
        <taxon>Peronosporaceae</taxon>
        <taxon>Phytophthora</taxon>
    </lineage>
</organism>
<accession>A0A8T1E7J0</accession>
<dbReference type="Proteomes" id="UP000736787">
    <property type="component" value="Unassembled WGS sequence"/>
</dbReference>
<sequence length="48" mass="5408">MTIKRAQGQPVQKLGLYLSTLCFSHGHLYVARSSVPSRSKFKALIEYP</sequence>